<keyword evidence="3" id="KW-0472">Membrane</keyword>
<evidence type="ECO:0000313" key="7">
    <source>
        <dbReference type="Proteomes" id="UP001169027"/>
    </source>
</evidence>
<dbReference type="PROSITE" id="PS00455">
    <property type="entry name" value="AMP_BINDING"/>
    <property type="match status" value="1"/>
</dbReference>
<keyword evidence="7" id="KW-1185">Reference proteome</keyword>
<dbReference type="PANTHER" id="PTHR24096:SF149">
    <property type="entry name" value="AMP-BINDING DOMAIN-CONTAINING PROTEIN-RELATED"/>
    <property type="match status" value="1"/>
</dbReference>
<evidence type="ECO:0000256" key="2">
    <source>
        <dbReference type="ARBA" id="ARBA00022598"/>
    </source>
</evidence>
<proteinExistence type="inferred from homology"/>
<dbReference type="Proteomes" id="UP001169027">
    <property type="component" value="Unassembled WGS sequence"/>
</dbReference>
<gene>
    <name evidence="6" type="ORF">Q2T77_36320</name>
</gene>
<evidence type="ECO:0000256" key="1">
    <source>
        <dbReference type="ARBA" id="ARBA00006432"/>
    </source>
</evidence>
<evidence type="ECO:0000259" key="4">
    <source>
        <dbReference type="Pfam" id="PF00501"/>
    </source>
</evidence>
<accession>A0ABT8SFL7</accession>
<dbReference type="PANTHER" id="PTHR24096">
    <property type="entry name" value="LONG-CHAIN-FATTY-ACID--COA LIGASE"/>
    <property type="match status" value="1"/>
</dbReference>
<keyword evidence="3" id="KW-0812">Transmembrane</keyword>
<dbReference type="InterPro" id="IPR020845">
    <property type="entry name" value="AMP-binding_CS"/>
</dbReference>
<protein>
    <submittedName>
        <fullName evidence="6">AMP-binding protein</fullName>
    </submittedName>
</protein>
<dbReference type="InterPro" id="IPR045851">
    <property type="entry name" value="AMP-bd_C_sf"/>
</dbReference>
<dbReference type="Gene3D" id="3.40.50.12780">
    <property type="entry name" value="N-terminal domain of ligase-like"/>
    <property type="match status" value="1"/>
</dbReference>
<sequence length="525" mass="55225">MDHSSHGIIEGPALTGELPRTTVPALVRRRLRERPEAVALVDAASGRELTCSALDHAIGRFAAGLAAQGFKPGDVLLLFAPNSPEWPIAALGAMAVGGVVSGANPMYGAADLAHQMRDANARFVFTLPTLLSTVREAAALAGGATVVVLGEAAGALAFASLMASTDPEPAPDIDPDALAALPYSSGTTGMAKGVMLTHATIVANVSQYLQAYAHPPDKVLLAFLPMFHIFGFTIITLCGLVAGCRLVTVPRFEPEAFLKAIATYRVSRLAVVPPVMHFLGLHPMVDDFDLSSLEVIGSGAAPLGAALEHKVAERLKCKVLQGYGMTESSGCVTVSHPDRIHAGTSGQILPGTQARVVDPATGADVARGQSGELWFRGPQAFKGYLNQPEATAATFTDDGWVRTGDLVTIDADGYLTVTDRLKELIKVKGFQVAPAELEALLYTHPQVADAAVIGRPDDRAGEMPVAYVVARGALAAGDLKAWVAERVVAYKQLGDVVLCETIPKTPAGKILRRVLRQQDAVRMRG</sequence>
<dbReference type="InterPro" id="IPR000873">
    <property type="entry name" value="AMP-dep_synth/lig_dom"/>
</dbReference>
<comment type="similarity">
    <text evidence="1">Belongs to the ATP-dependent AMP-binding enzyme family.</text>
</comment>
<dbReference type="Pfam" id="PF13193">
    <property type="entry name" value="AMP-binding_C"/>
    <property type="match status" value="1"/>
</dbReference>
<dbReference type="InterPro" id="IPR042099">
    <property type="entry name" value="ANL_N_sf"/>
</dbReference>
<keyword evidence="3" id="KW-1133">Transmembrane helix</keyword>
<dbReference type="InterPro" id="IPR025110">
    <property type="entry name" value="AMP-bd_C"/>
</dbReference>
<dbReference type="Gene3D" id="3.30.300.30">
    <property type="match status" value="1"/>
</dbReference>
<comment type="caution">
    <text evidence="6">The sequence shown here is derived from an EMBL/GenBank/DDBJ whole genome shotgun (WGS) entry which is preliminary data.</text>
</comment>
<dbReference type="SUPFAM" id="SSF56801">
    <property type="entry name" value="Acetyl-CoA synthetase-like"/>
    <property type="match status" value="1"/>
</dbReference>
<reference evidence="6" key="1">
    <citation type="submission" date="2023-06" db="EMBL/GenBank/DDBJ databases">
        <authorList>
            <person name="Jiang Y."/>
            <person name="Liu Q."/>
        </authorList>
    </citation>
    <scope>NUCLEOTIDE SEQUENCE</scope>
    <source>
        <strain evidence="6">CGMCC 1.12090</strain>
    </source>
</reference>
<dbReference type="RefSeq" id="WP_301816153.1">
    <property type="nucleotide sequence ID" value="NZ_JAUJZH010000047.1"/>
</dbReference>
<organism evidence="6 7">
    <name type="scientific">Variovorax ginsengisoli</name>
    <dbReference type="NCBI Taxonomy" id="363844"/>
    <lineage>
        <taxon>Bacteria</taxon>
        <taxon>Pseudomonadati</taxon>
        <taxon>Pseudomonadota</taxon>
        <taxon>Betaproteobacteria</taxon>
        <taxon>Burkholderiales</taxon>
        <taxon>Comamonadaceae</taxon>
        <taxon>Variovorax</taxon>
    </lineage>
</organism>
<feature type="domain" description="AMP-dependent synthetase/ligase" evidence="4">
    <location>
        <begin position="28"/>
        <end position="385"/>
    </location>
</feature>
<evidence type="ECO:0000259" key="5">
    <source>
        <dbReference type="Pfam" id="PF13193"/>
    </source>
</evidence>
<name>A0ABT8SFL7_9BURK</name>
<evidence type="ECO:0000256" key="3">
    <source>
        <dbReference type="SAM" id="Phobius"/>
    </source>
</evidence>
<keyword evidence="2" id="KW-0436">Ligase</keyword>
<feature type="transmembrane region" description="Helical" evidence="3">
    <location>
        <begin position="219"/>
        <end position="242"/>
    </location>
</feature>
<dbReference type="Pfam" id="PF00501">
    <property type="entry name" value="AMP-binding"/>
    <property type="match status" value="1"/>
</dbReference>
<dbReference type="EMBL" id="JAUKVY010000047">
    <property type="protein sequence ID" value="MDO1537714.1"/>
    <property type="molecule type" value="Genomic_DNA"/>
</dbReference>
<evidence type="ECO:0000313" key="6">
    <source>
        <dbReference type="EMBL" id="MDO1537714.1"/>
    </source>
</evidence>
<feature type="domain" description="AMP-binding enzyme C-terminal" evidence="5">
    <location>
        <begin position="436"/>
        <end position="509"/>
    </location>
</feature>